<evidence type="ECO:0000256" key="2">
    <source>
        <dbReference type="ARBA" id="ARBA00021134"/>
    </source>
</evidence>
<keyword evidence="5 7" id="KW-0949">S-adenosyl-L-methionine</keyword>
<dbReference type="AlphaFoldDB" id="A0A9P0GHQ7"/>
<feature type="binding site" evidence="7">
    <location>
        <position position="122"/>
    </location>
    <ligand>
        <name>S-adenosyl-L-methionine</name>
        <dbReference type="ChEBI" id="CHEBI:59789"/>
    </ligand>
</feature>
<dbReference type="PROSITE" id="PS51614">
    <property type="entry name" value="SAM_MT_ADRIFT"/>
    <property type="match status" value="1"/>
</dbReference>
<evidence type="ECO:0000256" key="8">
    <source>
        <dbReference type="SAM" id="Phobius"/>
    </source>
</evidence>
<protein>
    <recommendedName>
        <fullName evidence="2">Cap-specific mRNA (nucleoside-2'-O-)-methyltransferase 2</fullName>
        <ecNumber evidence="1">2.1.1.296</ecNumber>
    </recommendedName>
</protein>
<dbReference type="InterPro" id="IPR029063">
    <property type="entry name" value="SAM-dependent_MTases_sf"/>
</dbReference>
<evidence type="ECO:0000259" key="9">
    <source>
        <dbReference type="PROSITE" id="PS51614"/>
    </source>
</evidence>
<evidence type="ECO:0000313" key="11">
    <source>
        <dbReference type="Proteomes" id="UP001153636"/>
    </source>
</evidence>
<dbReference type="GO" id="GO:0032259">
    <property type="term" value="P:methylation"/>
    <property type="evidence" value="ECO:0007669"/>
    <property type="project" value="UniProtKB-KW"/>
</dbReference>
<proteinExistence type="predicted"/>
<feature type="binding site" evidence="7">
    <location>
        <position position="141"/>
    </location>
    <ligand>
        <name>S-adenosyl-L-methionine</name>
        <dbReference type="ChEBI" id="CHEBI:59789"/>
    </ligand>
</feature>
<feature type="active site" description="Proton acceptor" evidence="7">
    <location>
        <position position="248"/>
    </location>
</feature>
<dbReference type="Gene3D" id="3.40.50.12760">
    <property type="match status" value="1"/>
</dbReference>
<dbReference type="InterPro" id="IPR002877">
    <property type="entry name" value="RNA_MeTrfase_FtsJ_dom"/>
</dbReference>
<keyword evidence="3 7" id="KW-0489">Methyltransferase</keyword>
<dbReference type="EMBL" id="OV651820">
    <property type="protein sequence ID" value="CAH1114094.1"/>
    <property type="molecule type" value="Genomic_DNA"/>
</dbReference>
<dbReference type="GO" id="GO:0120550">
    <property type="term" value="F:methyltransferase cap2 activity"/>
    <property type="evidence" value="ECO:0007669"/>
    <property type="project" value="UniProtKB-EC"/>
</dbReference>
<evidence type="ECO:0000256" key="1">
    <source>
        <dbReference type="ARBA" id="ARBA00012770"/>
    </source>
</evidence>
<keyword evidence="11" id="KW-1185">Reference proteome</keyword>
<feature type="transmembrane region" description="Helical" evidence="8">
    <location>
        <begin position="521"/>
        <end position="543"/>
    </location>
</feature>
<dbReference type="PANTHER" id="PTHR16121:SF2">
    <property type="entry name" value="CAP-SPECIFIC MRNA (NUCLEOSIDE-2'-O-)-METHYLTRANSFERASE 2"/>
    <property type="match status" value="1"/>
</dbReference>
<evidence type="ECO:0000256" key="5">
    <source>
        <dbReference type="ARBA" id="ARBA00022691"/>
    </source>
</evidence>
<evidence type="ECO:0000256" key="3">
    <source>
        <dbReference type="ARBA" id="ARBA00022603"/>
    </source>
</evidence>
<evidence type="ECO:0000256" key="7">
    <source>
        <dbReference type="PROSITE-ProRule" id="PRU00946"/>
    </source>
</evidence>
<dbReference type="PANTHER" id="PTHR16121">
    <property type="entry name" value="CAP-SPECIFIC MRNA (NUCLEOSIDE-2'-O-)-METHYLTRANSFERASE 1-RELATED"/>
    <property type="match status" value="1"/>
</dbReference>
<keyword evidence="8" id="KW-1133">Transmembrane helix</keyword>
<feature type="binding site" evidence="7">
    <location>
        <position position="208"/>
    </location>
    <ligand>
        <name>S-adenosyl-L-methionine</name>
        <dbReference type="ChEBI" id="CHEBI:59789"/>
    </ligand>
</feature>
<comment type="catalytic activity">
    <reaction evidence="6">
        <text>a 5'-end (N(7)-methyl 5'-triphosphoguanosine)-(2'-O-methyl-ribonucleoside)-(ribonucleotide) in mRNA + S-adenosyl-L-methionine = a 5'-end (N(7)-methyl 5'-triphosphoguanosine)-(2'-O-methyl-ribonucleoside)-(2'-O-methyl-ribonucleotide) in mRNA + S-adenosyl-L-homocysteine + H(+)</text>
        <dbReference type="Rhea" id="RHEA:67024"/>
        <dbReference type="Rhea" id="RHEA-COMP:17169"/>
        <dbReference type="Rhea" id="RHEA-COMP:17170"/>
        <dbReference type="ChEBI" id="CHEBI:15378"/>
        <dbReference type="ChEBI" id="CHEBI:57856"/>
        <dbReference type="ChEBI" id="CHEBI:59789"/>
        <dbReference type="ChEBI" id="CHEBI:167612"/>
        <dbReference type="ChEBI" id="CHEBI:167614"/>
        <dbReference type="EC" id="2.1.1.296"/>
    </reaction>
</comment>
<reference evidence="10" key="1">
    <citation type="submission" date="2022-01" db="EMBL/GenBank/DDBJ databases">
        <authorList>
            <person name="King R."/>
        </authorList>
    </citation>
    <scope>NUCLEOTIDE SEQUENCE</scope>
</reference>
<keyword evidence="8" id="KW-0812">Transmembrane</keyword>
<dbReference type="Proteomes" id="UP001153636">
    <property type="component" value="Chromosome 8"/>
</dbReference>
<dbReference type="GO" id="GO:0005634">
    <property type="term" value="C:nucleus"/>
    <property type="evidence" value="ECO:0007669"/>
    <property type="project" value="TreeGrafter"/>
</dbReference>
<accession>A0A9P0GHQ7</accession>
<gene>
    <name evidence="10" type="ORF">PSYICH_LOCUS14075</name>
</gene>
<dbReference type="Pfam" id="PF01728">
    <property type="entry name" value="FtsJ"/>
    <property type="match status" value="1"/>
</dbReference>
<dbReference type="GO" id="GO:0006370">
    <property type="term" value="P:7-methylguanosine mRNA capping"/>
    <property type="evidence" value="ECO:0007669"/>
    <property type="project" value="TreeGrafter"/>
</dbReference>
<dbReference type="InterPro" id="IPR050851">
    <property type="entry name" value="mRNA_Cap_2O-Ribose_MeTrfase"/>
</dbReference>
<name>A0A9P0GHQ7_9CUCU</name>
<dbReference type="GO" id="GO:0005737">
    <property type="term" value="C:cytoplasm"/>
    <property type="evidence" value="ECO:0007669"/>
    <property type="project" value="TreeGrafter"/>
</dbReference>
<sequence length="625" mass="72888">MSEYEDDFNKIYSFKSVHDCVLPHSLFESPKWSIPELQRKKQELNKVKSLLGKYQLKVWSKHTANRDRAGFVIKKLSEEIKPELLTQAWCKFYEILGNFPVVPLCAVSNKKFESLHLCEAPGAFVCALNHYLILNYPGLNWTWNANTLNPNYEGNELCEMIPDDRFIRHTLDNWVFGSDFSGDLTKFYNFKYLINLKKESQVSLVTADGSVDCMSDPGEQEKLVERLHFCETITALSILQTGGTFVLKIFTMFEETTINLLFLLNCLFENVAIFKPCTSKSGNSELYVVNTKFKGFNLIKTIWPNLLSAYEDINIFNSNSMFAIAEIPQTFLSEIHKCSDFFMKKQVLTILDNIHNFEHKSYDNIYMIKSFIAQIYVTKYELQPIKDDLKIVPNVCVAENWRMHSTKKIKNINYINVENINKKRTLKHILDIVIGKKINTAHNSKFTHNNNLQKVVNFFRRNTKPSHLYYNIVNLLSETNNVINIFEFNYESLSIFQKQFFERLFASISKEKNIILVNIPFITHFLVGLLYLLFFVFDTVYIGNGIVFLSHPKCNIEDAINLFKQIQDSYKIVDQSEGDFDKDIVQIVSPTLFEHGFFIEKLWNYNNQLFYEDKCFLSPLTYLSS</sequence>
<keyword evidence="8" id="KW-0472">Membrane</keyword>
<evidence type="ECO:0000313" key="10">
    <source>
        <dbReference type="EMBL" id="CAH1114094.1"/>
    </source>
</evidence>
<feature type="domain" description="Adrift-type SAM-dependent 2'-O-MTase" evidence="9">
    <location>
        <begin position="83"/>
        <end position="295"/>
    </location>
</feature>
<evidence type="ECO:0000256" key="6">
    <source>
        <dbReference type="ARBA" id="ARBA00049477"/>
    </source>
</evidence>
<dbReference type="InterPro" id="IPR025807">
    <property type="entry name" value="Adrift-typ_MeTrfase"/>
</dbReference>
<keyword evidence="4 7" id="KW-0808">Transferase</keyword>
<dbReference type="OrthoDB" id="429597at2759"/>
<dbReference type="SUPFAM" id="SSF53335">
    <property type="entry name" value="S-adenosyl-L-methionine-dependent methyltransferases"/>
    <property type="match status" value="1"/>
</dbReference>
<dbReference type="EC" id="2.1.1.296" evidence="1"/>
<organism evidence="10 11">
    <name type="scientific">Psylliodes chrysocephalus</name>
    <dbReference type="NCBI Taxonomy" id="3402493"/>
    <lineage>
        <taxon>Eukaryota</taxon>
        <taxon>Metazoa</taxon>
        <taxon>Ecdysozoa</taxon>
        <taxon>Arthropoda</taxon>
        <taxon>Hexapoda</taxon>
        <taxon>Insecta</taxon>
        <taxon>Pterygota</taxon>
        <taxon>Neoptera</taxon>
        <taxon>Endopterygota</taxon>
        <taxon>Coleoptera</taxon>
        <taxon>Polyphaga</taxon>
        <taxon>Cucujiformia</taxon>
        <taxon>Chrysomeloidea</taxon>
        <taxon>Chrysomelidae</taxon>
        <taxon>Galerucinae</taxon>
        <taxon>Alticini</taxon>
        <taxon>Psylliodes</taxon>
    </lineage>
</organism>
<evidence type="ECO:0000256" key="4">
    <source>
        <dbReference type="ARBA" id="ARBA00022679"/>
    </source>
</evidence>
<dbReference type="GO" id="GO:0004483">
    <property type="term" value="F:methyltransferase cap1 activity"/>
    <property type="evidence" value="ECO:0007669"/>
    <property type="project" value="UniProtKB-ARBA"/>
</dbReference>